<dbReference type="InterPro" id="IPR008948">
    <property type="entry name" value="L-Aspartase-like"/>
</dbReference>
<evidence type="ECO:0000313" key="4">
    <source>
        <dbReference type="EMBL" id="MCX3060310.1"/>
    </source>
</evidence>
<comment type="caution">
    <text evidence="4">The sequence shown here is derived from an EMBL/GenBank/DDBJ whole genome shotgun (WGS) entry which is preliminary data.</text>
</comment>
<evidence type="ECO:0000256" key="1">
    <source>
        <dbReference type="ARBA" id="ARBA00023239"/>
    </source>
</evidence>
<dbReference type="Pfam" id="PF10397">
    <property type="entry name" value="ADSL_C"/>
    <property type="match status" value="1"/>
</dbReference>
<dbReference type="PANTHER" id="PTHR43172:SF2">
    <property type="entry name" value="ADENYLOSUCCINATE LYASE C-TERMINAL DOMAIN-CONTAINING PROTEIN"/>
    <property type="match status" value="1"/>
</dbReference>
<dbReference type="EMBL" id="JAPHNL010000100">
    <property type="protein sequence ID" value="MCX3060310.1"/>
    <property type="molecule type" value="Genomic_DNA"/>
</dbReference>
<dbReference type="SMART" id="SM00998">
    <property type="entry name" value="ADSL_C"/>
    <property type="match status" value="1"/>
</dbReference>
<keyword evidence="5" id="KW-1185">Reference proteome</keyword>
<dbReference type="PRINTS" id="PR00149">
    <property type="entry name" value="FUMRATELYASE"/>
</dbReference>
<dbReference type="InterPro" id="IPR022761">
    <property type="entry name" value="Fumarate_lyase_N"/>
</dbReference>
<sequence length="463" mass="47697">MLSPVRAGTPVEALVDDRAWLQAMLDAETALARAQARMGLVPPAAAAAITEAGQADAFDLRGLAEAARGAANPVVAVVQALTASVAGRDPDAAHYVHRGSTSQDILDTAAMLVVRRALTFVLHCLEETAGSLAKIAEEHRETPAAGRTLTQHAVPTTFGLKAATWLQGVLDAHQRVTSLLLGGLPVELGGAAGTLAGYLEYARVDAPSLATDVTGYVETLFRAYADELELAVPAAPWHTVRTPLADVAAVLTHTTGVLGKLAVDVQSLSRTEVGEVTEPVAPGRGVSSAMPQKVNPVLSTLIRSAASQVPLLAASVAQNLVAEDERPAGAWHAEWVPLREALRLTGGAAHTAVELAAGLSVRAGRMRENLASTGALIVSERLAAHLAPVLGKAAAKATVAHASLRSAAGAGTLAELLGDVPDVAARFSLSELLELTDPAQYTGAATALVDRVLERARQVLPGG</sequence>
<dbReference type="SUPFAM" id="SSF48557">
    <property type="entry name" value="L-aspartase-like"/>
    <property type="match status" value="1"/>
</dbReference>
<dbReference type="Proteomes" id="UP001163064">
    <property type="component" value="Unassembled WGS sequence"/>
</dbReference>
<gene>
    <name evidence="4" type="ORF">OFY01_11200</name>
</gene>
<dbReference type="CDD" id="cd01597">
    <property type="entry name" value="pCLME"/>
    <property type="match status" value="1"/>
</dbReference>
<organism evidence="4 5">
    <name type="scientific">Streptomyces beihaiensis</name>
    <dbReference type="NCBI Taxonomy" id="2984495"/>
    <lineage>
        <taxon>Bacteria</taxon>
        <taxon>Bacillati</taxon>
        <taxon>Actinomycetota</taxon>
        <taxon>Actinomycetes</taxon>
        <taxon>Kitasatosporales</taxon>
        <taxon>Streptomycetaceae</taxon>
        <taxon>Streptomyces</taxon>
    </lineage>
</organism>
<feature type="domain" description="Adenylosuccinate lyase C-terminal" evidence="3">
    <location>
        <begin position="374"/>
        <end position="453"/>
    </location>
</feature>
<dbReference type="GO" id="GO:0016829">
    <property type="term" value="F:lyase activity"/>
    <property type="evidence" value="ECO:0007669"/>
    <property type="project" value="UniProtKB-KW"/>
</dbReference>
<reference evidence="4" key="1">
    <citation type="submission" date="2022-10" db="EMBL/GenBank/DDBJ databases">
        <title>Streptomyces beihaiensis sp. nov., a chitin degrading actinobacterium, isolated from shrimp pond soil.</title>
        <authorList>
            <person name="Xie J."/>
            <person name="Shen N."/>
        </authorList>
    </citation>
    <scope>NUCLEOTIDE SEQUENCE</scope>
    <source>
        <strain evidence="4">GXMU-J5</strain>
    </source>
</reference>
<name>A0ABT3TW86_9ACTN</name>
<proteinExistence type="inferred from homology"/>
<dbReference type="PANTHER" id="PTHR43172">
    <property type="entry name" value="ADENYLOSUCCINATE LYASE"/>
    <property type="match status" value="1"/>
</dbReference>
<dbReference type="InterPro" id="IPR024083">
    <property type="entry name" value="Fumarase/histidase_N"/>
</dbReference>
<dbReference type="Pfam" id="PF00206">
    <property type="entry name" value="Lyase_1"/>
    <property type="match status" value="1"/>
</dbReference>
<protein>
    <submittedName>
        <fullName evidence="4">Adenylosuccinate lyase family protein</fullName>
    </submittedName>
</protein>
<dbReference type="Gene3D" id="1.10.40.30">
    <property type="entry name" value="Fumarase/aspartase (C-terminal domain)"/>
    <property type="match status" value="1"/>
</dbReference>
<accession>A0ABT3TW86</accession>
<dbReference type="Gene3D" id="1.10.275.10">
    <property type="entry name" value="Fumarase/aspartase (N-terminal domain)"/>
    <property type="match status" value="1"/>
</dbReference>
<dbReference type="InterPro" id="IPR000362">
    <property type="entry name" value="Fumarate_lyase_fam"/>
</dbReference>
<dbReference type="InterPro" id="IPR019468">
    <property type="entry name" value="AdenyloSucc_lyase_C"/>
</dbReference>
<comment type="similarity">
    <text evidence="2">Belongs to the class-II fumarase/aspartase family.</text>
</comment>
<evidence type="ECO:0000256" key="2">
    <source>
        <dbReference type="ARBA" id="ARBA00034772"/>
    </source>
</evidence>
<dbReference type="Gene3D" id="1.20.200.10">
    <property type="entry name" value="Fumarase/aspartase (Central domain)"/>
    <property type="match status" value="1"/>
</dbReference>
<evidence type="ECO:0000259" key="3">
    <source>
        <dbReference type="SMART" id="SM00998"/>
    </source>
</evidence>
<keyword evidence="1 4" id="KW-0456">Lyase</keyword>
<evidence type="ECO:0000313" key="5">
    <source>
        <dbReference type="Proteomes" id="UP001163064"/>
    </source>
</evidence>